<keyword evidence="10" id="KW-1185">Reference proteome</keyword>
<keyword evidence="8" id="KW-0732">Signal</keyword>
<sequence length="430" mass="46884">MHKLVFFYFAILCSLLTLFFVSAHKSQYGISIDLIHRDSPLSPFHNSSMTPSESIKNAALRSMSRSNRVLLSLDANTTLGSTIVPDMEGGEYLMKFYIGTPLVERLAFLDTGSDLIWVQCYPCVSCFAQNSPIFDPKNSSTFKSLSCDTNACTFLSHQCGNSRECNYFYSYGDNSSTSGHLGIETIAFENITIPDFVFGCGLNNSFAFKNENKTTGIVGLGGGPLSLISQVGSEIGFIFSYCLLPPSENSTSKLKIGNDAIISGKGVVSTPLITNSSTPTYYYVNLKGITVGQKTVETGESGGNIIIDSGTTLTYLKPSFYNNFVVLVKEAIGVDTIQNPPSPYNFCFINKANMNFPSFEFHFDGASVPLDATKNLFTIINDLYCLEVVPFNTDNIGLAIFGNKAQIDIQVGFDLEGKKVSFAPTDCTKI</sequence>
<keyword evidence="3" id="KW-0964">Secreted</keyword>
<dbReference type="RefSeq" id="XP_027343008.1">
    <property type="nucleotide sequence ID" value="XM_027487207.1"/>
</dbReference>
<dbReference type="PANTHER" id="PTHR47967:SF128">
    <property type="entry name" value="ASPARTIC PROTEINASE CDR1-LIKE"/>
    <property type="match status" value="1"/>
</dbReference>
<evidence type="ECO:0000256" key="2">
    <source>
        <dbReference type="ARBA" id="ARBA00007447"/>
    </source>
</evidence>
<dbReference type="Proteomes" id="UP000694853">
    <property type="component" value="Unplaced"/>
</dbReference>
<dbReference type="InterPro" id="IPR001969">
    <property type="entry name" value="Aspartic_peptidase_AS"/>
</dbReference>
<dbReference type="GO" id="GO:0005576">
    <property type="term" value="C:extracellular region"/>
    <property type="evidence" value="ECO:0007669"/>
    <property type="project" value="UniProtKB-SubCell"/>
</dbReference>
<dbReference type="Pfam" id="PF14543">
    <property type="entry name" value="TAXi_N"/>
    <property type="match status" value="1"/>
</dbReference>
<dbReference type="OrthoDB" id="2747330at2759"/>
<dbReference type="Pfam" id="PF14541">
    <property type="entry name" value="TAXi_C"/>
    <property type="match status" value="1"/>
</dbReference>
<protein>
    <submittedName>
        <fullName evidence="11">Aspartic proteinase CDR1-like</fullName>
    </submittedName>
</protein>
<keyword evidence="4" id="KW-0645">Protease</keyword>
<organism evidence="10 11">
    <name type="scientific">Abrus precatorius</name>
    <name type="common">Indian licorice</name>
    <name type="synonym">Glycine abrus</name>
    <dbReference type="NCBI Taxonomy" id="3816"/>
    <lineage>
        <taxon>Eukaryota</taxon>
        <taxon>Viridiplantae</taxon>
        <taxon>Streptophyta</taxon>
        <taxon>Embryophyta</taxon>
        <taxon>Tracheophyta</taxon>
        <taxon>Spermatophyta</taxon>
        <taxon>Magnoliopsida</taxon>
        <taxon>eudicotyledons</taxon>
        <taxon>Gunneridae</taxon>
        <taxon>Pentapetalae</taxon>
        <taxon>rosids</taxon>
        <taxon>fabids</taxon>
        <taxon>Fabales</taxon>
        <taxon>Fabaceae</taxon>
        <taxon>Papilionoideae</taxon>
        <taxon>50 kb inversion clade</taxon>
        <taxon>NPAAA clade</taxon>
        <taxon>indigoferoid/millettioid clade</taxon>
        <taxon>Abreae</taxon>
        <taxon>Abrus</taxon>
    </lineage>
</organism>
<feature type="signal peptide" evidence="8">
    <location>
        <begin position="1"/>
        <end position="23"/>
    </location>
</feature>
<dbReference type="GO" id="GO:0006508">
    <property type="term" value="P:proteolysis"/>
    <property type="evidence" value="ECO:0007669"/>
    <property type="project" value="UniProtKB-KW"/>
</dbReference>
<comment type="subcellular location">
    <subcellularLocation>
        <location evidence="1">Secreted</location>
    </subcellularLocation>
</comment>
<dbReference type="PROSITE" id="PS00141">
    <property type="entry name" value="ASP_PROTEASE"/>
    <property type="match status" value="1"/>
</dbReference>
<evidence type="ECO:0000256" key="8">
    <source>
        <dbReference type="SAM" id="SignalP"/>
    </source>
</evidence>
<reference evidence="10" key="1">
    <citation type="journal article" date="2019" name="Toxins">
        <title>Detection of Abrin-Like and Prepropulchellin-Like Toxin Genes and Transcripts Using Whole Genome Sequencing and Full-Length Transcript Sequencing of Abrus precatorius.</title>
        <authorList>
            <person name="Hovde B.T."/>
            <person name="Daligault H.E."/>
            <person name="Hanschen E.R."/>
            <person name="Kunde Y.A."/>
            <person name="Johnson M.B."/>
            <person name="Starkenburg S.R."/>
            <person name="Johnson S.L."/>
        </authorList>
    </citation>
    <scope>NUCLEOTIDE SEQUENCE [LARGE SCALE GENOMIC DNA]</scope>
</reference>
<dbReference type="GeneID" id="113855570"/>
<dbReference type="InterPro" id="IPR051708">
    <property type="entry name" value="Plant_Aspart_Prot_A1"/>
</dbReference>
<evidence type="ECO:0000259" key="9">
    <source>
        <dbReference type="PROSITE" id="PS51767"/>
    </source>
</evidence>
<evidence type="ECO:0000256" key="4">
    <source>
        <dbReference type="ARBA" id="ARBA00022670"/>
    </source>
</evidence>
<evidence type="ECO:0000256" key="7">
    <source>
        <dbReference type="ARBA" id="ARBA00023180"/>
    </source>
</evidence>
<comment type="similarity">
    <text evidence="2">Belongs to the peptidase A1 family.</text>
</comment>
<reference evidence="11" key="2">
    <citation type="submission" date="2025-08" db="UniProtKB">
        <authorList>
            <consortium name="RefSeq"/>
        </authorList>
    </citation>
    <scope>IDENTIFICATION</scope>
    <source>
        <tissue evidence="11">Young leaves</tissue>
    </source>
</reference>
<dbReference type="KEGG" id="aprc:113855570"/>
<dbReference type="InterPro" id="IPR032799">
    <property type="entry name" value="TAXi_C"/>
</dbReference>
<name>A0A8B8KID6_ABRPR</name>
<gene>
    <name evidence="11" type="primary">LOC113855570</name>
</gene>
<dbReference type="InterPro" id="IPR033121">
    <property type="entry name" value="PEPTIDASE_A1"/>
</dbReference>
<dbReference type="SUPFAM" id="SSF50630">
    <property type="entry name" value="Acid proteases"/>
    <property type="match status" value="1"/>
</dbReference>
<dbReference type="FunFam" id="2.40.70.10:FF:000031">
    <property type="entry name" value="Aspartyl protease AED1"/>
    <property type="match status" value="1"/>
</dbReference>
<dbReference type="FunFam" id="2.40.70.10:FF:000050">
    <property type="entry name" value="Aspartic proteinase CDR1"/>
    <property type="match status" value="1"/>
</dbReference>
<evidence type="ECO:0000313" key="11">
    <source>
        <dbReference type="RefSeq" id="XP_027343008.1"/>
    </source>
</evidence>
<dbReference type="PANTHER" id="PTHR47967">
    <property type="entry name" value="OS07G0603500 PROTEIN-RELATED"/>
    <property type="match status" value="1"/>
</dbReference>
<accession>A0A8B8KID6</accession>
<dbReference type="CDD" id="cd05476">
    <property type="entry name" value="pepsin_A_like_plant"/>
    <property type="match status" value="1"/>
</dbReference>
<evidence type="ECO:0000313" key="10">
    <source>
        <dbReference type="Proteomes" id="UP000694853"/>
    </source>
</evidence>
<keyword evidence="5" id="KW-0064">Aspartyl protease</keyword>
<evidence type="ECO:0000256" key="1">
    <source>
        <dbReference type="ARBA" id="ARBA00004613"/>
    </source>
</evidence>
<keyword evidence="6" id="KW-0378">Hydrolase</keyword>
<evidence type="ECO:0000256" key="6">
    <source>
        <dbReference type="ARBA" id="ARBA00022801"/>
    </source>
</evidence>
<dbReference type="InterPro" id="IPR034161">
    <property type="entry name" value="Pepsin-like_plant"/>
</dbReference>
<dbReference type="PROSITE" id="PS51767">
    <property type="entry name" value="PEPTIDASE_A1"/>
    <property type="match status" value="1"/>
</dbReference>
<feature type="chain" id="PRO_5034611160" evidence="8">
    <location>
        <begin position="24"/>
        <end position="430"/>
    </location>
</feature>
<dbReference type="GO" id="GO:0004190">
    <property type="term" value="F:aspartic-type endopeptidase activity"/>
    <property type="evidence" value="ECO:0007669"/>
    <property type="project" value="UniProtKB-KW"/>
</dbReference>
<dbReference type="Gene3D" id="2.40.70.10">
    <property type="entry name" value="Acid Proteases"/>
    <property type="match status" value="2"/>
</dbReference>
<evidence type="ECO:0000256" key="5">
    <source>
        <dbReference type="ARBA" id="ARBA00022750"/>
    </source>
</evidence>
<dbReference type="AlphaFoldDB" id="A0A8B8KID6"/>
<evidence type="ECO:0000256" key="3">
    <source>
        <dbReference type="ARBA" id="ARBA00022525"/>
    </source>
</evidence>
<proteinExistence type="inferred from homology"/>
<dbReference type="InterPro" id="IPR021109">
    <property type="entry name" value="Peptidase_aspartic_dom_sf"/>
</dbReference>
<keyword evidence="7" id="KW-0325">Glycoprotein</keyword>
<feature type="domain" description="Peptidase A1" evidence="9">
    <location>
        <begin position="92"/>
        <end position="423"/>
    </location>
</feature>
<dbReference type="InterPro" id="IPR032861">
    <property type="entry name" value="TAXi_N"/>
</dbReference>